<evidence type="ECO:0000256" key="3">
    <source>
        <dbReference type="ARBA" id="ARBA00022452"/>
    </source>
</evidence>
<dbReference type="PANTHER" id="PTHR30069:SF53">
    <property type="entry name" value="COLICIN I RECEPTOR-RELATED"/>
    <property type="match status" value="1"/>
</dbReference>
<feature type="region of interest" description="Disordered" evidence="12">
    <location>
        <begin position="47"/>
        <end position="93"/>
    </location>
</feature>
<protein>
    <submittedName>
        <fullName evidence="16">Outer membrane cobalamin translocator</fullName>
    </submittedName>
</protein>
<comment type="subcellular location">
    <subcellularLocation>
        <location evidence="1 10">Cell outer membrane</location>
        <topology evidence="1 10">Multi-pass membrane protein</topology>
    </subcellularLocation>
</comment>
<evidence type="ECO:0000256" key="4">
    <source>
        <dbReference type="ARBA" id="ARBA00022692"/>
    </source>
</evidence>
<evidence type="ECO:0000256" key="10">
    <source>
        <dbReference type="PROSITE-ProRule" id="PRU01360"/>
    </source>
</evidence>
<evidence type="ECO:0000256" key="1">
    <source>
        <dbReference type="ARBA" id="ARBA00004571"/>
    </source>
</evidence>
<dbReference type="AlphaFoldDB" id="A0A380W8N5"/>
<evidence type="ECO:0000256" key="9">
    <source>
        <dbReference type="ARBA" id="ARBA00023237"/>
    </source>
</evidence>
<reference evidence="16 17" key="1">
    <citation type="submission" date="2018-06" db="EMBL/GenBank/DDBJ databases">
        <authorList>
            <consortium name="Pathogen Informatics"/>
            <person name="Doyle S."/>
        </authorList>
    </citation>
    <scope>NUCLEOTIDE SEQUENCE [LARGE SCALE GENOMIC DNA]</scope>
    <source>
        <strain evidence="16 17">NCTC12722</strain>
    </source>
</reference>
<dbReference type="Gene3D" id="2.170.130.10">
    <property type="entry name" value="TonB-dependent receptor, plug domain"/>
    <property type="match status" value="1"/>
</dbReference>
<feature type="signal peptide" evidence="13">
    <location>
        <begin position="1"/>
        <end position="32"/>
    </location>
</feature>
<evidence type="ECO:0000256" key="8">
    <source>
        <dbReference type="ARBA" id="ARBA00023136"/>
    </source>
</evidence>
<dbReference type="Pfam" id="PF07715">
    <property type="entry name" value="Plug"/>
    <property type="match status" value="1"/>
</dbReference>
<evidence type="ECO:0000256" key="7">
    <source>
        <dbReference type="ARBA" id="ARBA00023077"/>
    </source>
</evidence>
<proteinExistence type="inferred from homology"/>
<accession>A0A380W8N5</accession>
<evidence type="ECO:0000259" key="15">
    <source>
        <dbReference type="Pfam" id="PF07715"/>
    </source>
</evidence>
<keyword evidence="4 10" id="KW-0812">Transmembrane</keyword>
<dbReference type="PANTHER" id="PTHR30069">
    <property type="entry name" value="TONB-DEPENDENT OUTER MEMBRANE RECEPTOR"/>
    <property type="match status" value="1"/>
</dbReference>
<evidence type="ECO:0000256" key="12">
    <source>
        <dbReference type="SAM" id="MobiDB-lite"/>
    </source>
</evidence>
<dbReference type="InterPro" id="IPR037066">
    <property type="entry name" value="Plug_dom_sf"/>
</dbReference>
<keyword evidence="6" id="KW-0406">Ion transport</keyword>
<sequence length="693" mass="75936">MTSHQLSSRKRISPALLAALLASAAFIPSAQAQQAEPPLPAIQVSPAAKKPNHHLPKRNKRVDAKPQPRTAEAPTTAPANPPGHLVTSPTTIPTPVSQIASSITVITGQEIENTQRRTVPDLLLTVPGLNVAPNAPGELTSVFIRGANSNHTKVLIDGIDVSDPSNPSRQFDFGPLTTFGIEQLEVLRGPQGGLYGSDALGGVISITTKTGKGAPQWSTLVEGGSFGTFNQATSVSGSTSDTSYAFSGSHMRVESTPVTPAELLPPGQKRNNDFYDNLTFHGKVSHDFSEMFSLNAVARYTDAHLRYTDNDNYPYANPVQSRSGNRQFSGLLDGVFKLLDGRFNNHFGVTYTDTDRKTSDPYYVTLGYGSTPNSFFHGDRTKVYWRSDLTLLQGQTLVTGVEHETEKGSVDYALYGVAPASGTIQNLGSYAELQSNFFDRFFIVSNVRHDQNDHFGGHDTFRIAPAILFPETDTKLKASYGTGFHAPSIDQLYGPFSANLNLKPEESKGYDYGFEQALFNKRVKFGATWYHNNFNNLIESVPTANPFVYMYENVAFATTHGLEAFASVTLTERLTLRGDYTHTIATDDTLHTELKRRPEHKWSAQAQWAATDSLTLTATALWISSWLDTDPLSGGSIRAPGYQLVNLAANYKVDQNWSVFGRVDNLFDRHYQNPLGYQKTGIGVYGGLRFVTN</sequence>
<dbReference type="InterPro" id="IPR012910">
    <property type="entry name" value="Plug_dom"/>
</dbReference>
<evidence type="ECO:0000313" key="17">
    <source>
        <dbReference type="Proteomes" id="UP000254343"/>
    </source>
</evidence>
<evidence type="ECO:0000256" key="5">
    <source>
        <dbReference type="ARBA" id="ARBA00022729"/>
    </source>
</evidence>
<evidence type="ECO:0000256" key="13">
    <source>
        <dbReference type="SAM" id="SignalP"/>
    </source>
</evidence>
<dbReference type="GO" id="GO:0015889">
    <property type="term" value="P:cobalamin transport"/>
    <property type="evidence" value="ECO:0007669"/>
    <property type="project" value="TreeGrafter"/>
</dbReference>
<evidence type="ECO:0000259" key="14">
    <source>
        <dbReference type="Pfam" id="PF00593"/>
    </source>
</evidence>
<keyword evidence="5 13" id="KW-0732">Signal</keyword>
<keyword evidence="7 11" id="KW-0798">TonB box</keyword>
<organism evidence="16 17">
    <name type="scientific">Afipia felis</name>
    <name type="common">Cat scratch disease bacillus</name>
    <dbReference type="NCBI Taxonomy" id="1035"/>
    <lineage>
        <taxon>Bacteria</taxon>
        <taxon>Pseudomonadati</taxon>
        <taxon>Pseudomonadota</taxon>
        <taxon>Alphaproteobacteria</taxon>
        <taxon>Hyphomicrobiales</taxon>
        <taxon>Nitrobacteraceae</taxon>
        <taxon>Afipia</taxon>
    </lineage>
</organism>
<dbReference type="GO" id="GO:0009279">
    <property type="term" value="C:cell outer membrane"/>
    <property type="evidence" value="ECO:0007669"/>
    <property type="project" value="UniProtKB-SubCell"/>
</dbReference>
<dbReference type="Gene3D" id="2.40.170.20">
    <property type="entry name" value="TonB-dependent receptor, beta-barrel domain"/>
    <property type="match status" value="1"/>
</dbReference>
<keyword evidence="2 10" id="KW-0813">Transport</keyword>
<dbReference type="PROSITE" id="PS52016">
    <property type="entry name" value="TONB_DEPENDENT_REC_3"/>
    <property type="match status" value="1"/>
</dbReference>
<dbReference type="Pfam" id="PF00593">
    <property type="entry name" value="TonB_dep_Rec_b-barrel"/>
    <property type="match status" value="1"/>
</dbReference>
<feature type="compositionally biased region" description="Basic residues" evidence="12">
    <location>
        <begin position="50"/>
        <end position="60"/>
    </location>
</feature>
<dbReference type="EMBL" id="UIGB01000001">
    <property type="protein sequence ID" value="SUU84505.1"/>
    <property type="molecule type" value="Genomic_DNA"/>
</dbReference>
<feature type="chain" id="PRO_5017037013" evidence="13">
    <location>
        <begin position="33"/>
        <end position="693"/>
    </location>
</feature>
<dbReference type="GO" id="GO:0006811">
    <property type="term" value="P:monoatomic ion transport"/>
    <property type="evidence" value="ECO:0007669"/>
    <property type="project" value="UniProtKB-KW"/>
</dbReference>
<feature type="domain" description="TonB-dependent receptor plug" evidence="15">
    <location>
        <begin position="96"/>
        <end position="203"/>
    </location>
</feature>
<keyword evidence="9 10" id="KW-0998">Cell outer membrane</keyword>
<dbReference type="Proteomes" id="UP000254343">
    <property type="component" value="Unassembled WGS sequence"/>
</dbReference>
<gene>
    <name evidence="16" type="primary">btuB_1</name>
    <name evidence="16" type="ORF">NCTC12722_01696</name>
</gene>
<name>A0A380W8N5_AFIFE</name>
<evidence type="ECO:0000256" key="2">
    <source>
        <dbReference type="ARBA" id="ARBA00022448"/>
    </source>
</evidence>
<feature type="domain" description="TonB-dependent receptor-like beta-barrel" evidence="14">
    <location>
        <begin position="243"/>
        <end position="666"/>
    </location>
</feature>
<comment type="similarity">
    <text evidence="10 11">Belongs to the TonB-dependent receptor family.</text>
</comment>
<evidence type="ECO:0000256" key="11">
    <source>
        <dbReference type="RuleBase" id="RU003357"/>
    </source>
</evidence>
<keyword evidence="8 10" id="KW-0472">Membrane</keyword>
<dbReference type="SUPFAM" id="SSF56935">
    <property type="entry name" value="Porins"/>
    <property type="match status" value="1"/>
</dbReference>
<dbReference type="InterPro" id="IPR036942">
    <property type="entry name" value="Beta-barrel_TonB_sf"/>
</dbReference>
<feature type="compositionally biased region" description="Low complexity" evidence="12">
    <location>
        <begin position="67"/>
        <end position="78"/>
    </location>
</feature>
<dbReference type="InterPro" id="IPR000531">
    <property type="entry name" value="Beta-barrel_TonB"/>
</dbReference>
<dbReference type="CDD" id="cd01347">
    <property type="entry name" value="ligand_gated_channel"/>
    <property type="match status" value="1"/>
</dbReference>
<evidence type="ECO:0000313" key="16">
    <source>
        <dbReference type="EMBL" id="SUU84505.1"/>
    </source>
</evidence>
<evidence type="ECO:0000256" key="6">
    <source>
        <dbReference type="ARBA" id="ARBA00023065"/>
    </source>
</evidence>
<keyword evidence="3 10" id="KW-1134">Transmembrane beta strand</keyword>
<dbReference type="InterPro" id="IPR039426">
    <property type="entry name" value="TonB-dep_rcpt-like"/>
</dbReference>